<dbReference type="Gramene" id="EFJ22184">
    <property type="protein sequence ID" value="EFJ22184"/>
    <property type="gene ID" value="SELMODRAFT_416552"/>
</dbReference>
<sequence length="135" mass="15413">MTFFWGINFTFLFPGCVPEHPHDYAFMLMFIAWIGVMHEWIAHNHWMILAAYSTPGPTTGKDPKRDYPKHARWAIPLAVAMHGAYVTTSYMLMMMGMSFNTGVFITIMVGLCIGFYIFRPLESSNPFRIVPVPAS</sequence>
<protein>
    <recommendedName>
        <fullName evidence="7">Copper transport protein</fullName>
    </recommendedName>
</protein>
<dbReference type="GO" id="GO:0005375">
    <property type="term" value="F:copper ion transmembrane transporter activity"/>
    <property type="evidence" value="ECO:0000318"/>
    <property type="project" value="GO_Central"/>
</dbReference>
<evidence type="ECO:0000256" key="2">
    <source>
        <dbReference type="ARBA" id="ARBA00006921"/>
    </source>
</evidence>
<evidence type="ECO:0000256" key="3">
    <source>
        <dbReference type="ARBA" id="ARBA00022692"/>
    </source>
</evidence>
<name>D8RZN1_SELML</name>
<dbReference type="PANTHER" id="PTHR12483:SF27">
    <property type="entry name" value="COPPER TRANSPORT PROTEIN CTR1"/>
    <property type="match status" value="1"/>
</dbReference>
<feature type="transmembrane region" description="Helical" evidence="7">
    <location>
        <begin position="24"/>
        <end position="42"/>
    </location>
</feature>
<evidence type="ECO:0000313" key="8">
    <source>
        <dbReference type="EMBL" id="EFJ22184.1"/>
    </source>
</evidence>
<reference evidence="8 9" key="1">
    <citation type="journal article" date="2011" name="Science">
        <title>The Selaginella genome identifies genetic changes associated with the evolution of vascular plants.</title>
        <authorList>
            <person name="Banks J.A."/>
            <person name="Nishiyama T."/>
            <person name="Hasebe M."/>
            <person name="Bowman J.L."/>
            <person name="Gribskov M."/>
            <person name="dePamphilis C."/>
            <person name="Albert V.A."/>
            <person name="Aono N."/>
            <person name="Aoyama T."/>
            <person name="Ambrose B.A."/>
            <person name="Ashton N.W."/>
            <person name="Axtell M.J."/>
            <person name="Barker E."/>
            <person name="Barker M.S."/>
            <person name="Bennetzen J.L."/>
            <person name="Bonawitz N.D."/>
            <person name="Chapple C."/>
            <person name="Cheng C."/>
            <person name="Correa L.G."/>
            <person name="Dacre M."/>
            <person name="DeBarry J."/>
            <person name="Dreyer I."/>
            <person name="Elias M."/>
            <person name="Engstrom E.M."/>
            <person name="Estelle M."/>
            <person name="Feng L."/>
            <person name="Finet C."/>
            <person name="Floyd S.K."/>
            <person name="Frommer W.B."/>
            <person name="Fujita T."/>
            <person name="Gramzow L."/>
            <person name="Gutensohn M."/>
            <person name="Harholt J."/>
            <person name="Hattori M."/>
            <person name="Heyl A."/>
            <person name="Hirai T."/>
            <person name="Hiwatashi Y."/>
            <person name="Ishikawa M."/>
            <person name="Iwata M."/>
            <person name="Karol K.G."/>
            <person name="Koehler B."/>
            <person name="Kolukisaoglu U."/>
            <person name="Kubo M."/>
            <person name="Kurata T."/>
            <person name="Lalonde S."/>
            <person name="Li K."/>
            <person name="Li Y."/>
            <person name="Litt A."/>
            <person name="Lyons E."/>
            <person name="Manning G."/>
            <person name="Maruyama T."/>
            <person name="Michael T.P."/>
            <person name="Mikami K."/>
            <person name="Miyazaki S."/>
            <person name="Morinaga S."/>
            <person name="Murata T."/>
            <person name="Mueller-Roeber B."/>
            <person name="Nelson D.R."/>
            <person name="Obara M."/>
            <person name="Oguri Y."/>
            <person name="Olmstead R.G."/>
            <person name="Onodera N."/>
            <person name="Petersen B.L."/>
            <person name="Pils B."/>
            <person name="Prigge M."/>
            <person name="Rensing S.A."/>
            <person name="Riano-Pachon D.M."/>
            <person name="Roberts A.W."/>
            <person name="Sato Y."/>
            <person name="Scheller H.V."/>
            <person name="Schulz B."/>
            <person name="Schulz C."/>
            <person name="Shakirov E.V."/>
            <person name="Shibagaki N."/>
            <person name="Shinohara N."/>
            <person name="Shippen D.E."/>
            <person name="Soerensen I."/>
            <person name="Sotooka R."/>
            <person name="Sugimoto N."/>
            <person name="Sugita M."/>
            <person name="Sumikawa N."/>
            <person name="Tanurdzic M."/>
            <person name="Theissen G."/>
            <person name="Ulvskov P."/>
            <person name="Wakazuki S."/>
            <person name="Weng J.K."/>
            <person name="Willats W.W."/>
            <person name="Wipf D."/>
            <person name="Wolf P.G."/>
            <person name="Yang L."/>
            <person name="Zimmer A.D."/>
            <person name="Zhu Q."/>
            <person name="Mitros T."/>
            <person name="Hellsten U."/>
            <person name="Loque D."/>
            <person name="Otillar R."/>
            <person name="Salamov A."/>
            <person name="Schmutz J."/>
            <person name="Shapiro H."/>
            <person name="Lindquist E."/>
            <person name="Lucas S."/>
            <person name="Rokhsar D."/>
            <person name="Grigoriev I.V."/>
        </authorList>
    </citation>
    <scope>NUCLEOTIDE SEQUENCE [LARGE SCALE GENOMIC DNA]</scope>
</reference>
<dbReference type="PANTHER" id="PTHR12483">
    <property type="entry name" value="SOLUTE CARRIER FAMILY 31 COPPER TRANSPORTERS"/>
    <property type="match status" value="1"/>
</dbReference>
<keyword evidence="9" id="KW-1185">Reference proteome</keyword>
<feature type="transmembrane region" description="Helical" evidence="7">
    <location>
        <begin position="99"/>
        <end position="118"/>
    </location>
</feature>
<dbReference type="Proteomes" id="UP000001514">
    <property type="component" value="Unassembled WGS sequence"/>
</dbReference>
<keyword evidence="3 7" id="KW-0812">Transmembrane</keyword>
<proteinExistence type="inferred from homology"/>
<accession>D8RZN1</accession>
<feature type="transmembrane region" description="Helical" evidence="7">
    <location>
        <begin position="73"/>
        <end position="93"/>
    </location>
</feature>
<dbReference type="HOGENOM" id="CLU_079690_1_0_1"/>
<organism evidence="9">
    <name type="scientific">Selaginella moellendorffii</name>
    <name type="common">Spikemoss</name>
    <dbReference type="NCBI Taxonomy" id="88036"/>
    <lineage>
        <taxon>Eukaryota</taxon>
        <taxon>Viridiplantae</taxon>
        <taxon>Streptophyta</taxon>
        <taxon>Embryophyta</taxon>
        <taxon>Tracheophyta</taxon>
        <taxon>Lycopodiopsida</taxon>
        <taxon>Selaginellales</taxon>
        <taxon>Selaginellaceae</taxon>
        <taxon>Selaginella</taxon>
    </lineage>
</organism>
<keyword evidence="7" id="KW-0186">Copper</keyword>
<comment type="similarity">
    <text evidence="2 7">Belongs to the copper transporter (Ctr) (TC 1.A.56) family. SLC31A subfamily.</text>
</comment>
<evidence type="ECO:0000313" key="9">
    <source>
        <dbReference type="Proteomes" id="UP000001514"/>
    </source>
</evidence>
<keyword evidence="6 7" id="KW-0472">Membrane</keyword>
<evidence type="ECO:0000256" key="5">
    <source>
        <dbReference type="ARBA" id="ARBA00022989"/>
    </source>
</evidence>
<keyword evidence="7" id="KW-0406">Ion transport</keyword>
<dbReference type="KEGG" id="smo:SELMODRAFT_416552"/>
<dbReference type="InParanoid" id="D8RZN1"/>
<keyword evidence="4 7" id="KW-0187">Copper transport</keyword>
<dbReference type="GO" id="GO:0005886">
    <property type="term" value="C:plasma membrane"/>
    <property type="evidence" value="ECO:0000318"/>
    <property type="project" value="GO_Central"/>
</dbReference>
<dbReference type="InterPro" id="IPR007274">
    <property type="entry name" value="Cop_transporter"/>
</dbReference>
<keyword evidence="7" id="KW-0813">Transport</keyword>
<evidence type="ECO:0000256" key="6">
    <source>
        <dbReference type="ARBA" id="ARBA00023136"/>
    </source>
</evidence>
<dbReference type="EMBL" id="GL377596">
    <property type="protein sequence ID" value="EFJ22184.1"/>
    <property type="molecule type" value="Genomic_DNA"/>
</dbReference>
<dbReference type="AlphaFoldDB" id="D8RZN1"/>
<comment type="subcellular location">
    <subcellularLocation>
        <location evidence="1 7">Membrane</location>
        <topology evidence="1 7">Multi-pass membrane protein</topology>
    </subcellularLocation>
</comment>
<evidence type="ECO:0000256" key="7">
    <source>
        <dbReference type="RuleBase" id="RU367022"/>
    </source>
</evidence>
<gene>
    <name evidence="8" type="ORF">SELMODRAFT_416552</name>
</gene>
<keyword evidence="5 7" id="KW-1133">Transmembrane helix</keyword>
<evidence type="ECO:0000256" key="4">
    <source>
        <dbReference type="ARBA" id="ARBA00022796"/>
    </source>
</evidence>
<dbReference type="Pfam" id="PF04145">
    <property type="entry name" value="Ctr"/>
    <property type="match status" value="1"/>
</dbReference>
<evidence type="ECO:0000256" key="1">
    <source>
        <dbReference type="ARBA" id="ARBA00004141"/>
    </source>
</evidence>